<evidence type="ECO:0000256" key="1">
    <source>
        <dbReference type="SAM" id="SignalP"/>
    </source>
</evidence>
<feature type="signal peptide" evidence="1">
    <location>
        <begin position="1"/>
        <end position="23"/>
    </location>
</feature>
<dbReference type="Gene3D" id="3.40.50.1820">
    <property type="entry name" value="alpha/beta hydrolase"/>
    <property type="match status" value="1"/>
</dbReference>
<dbReference type="InterPro" id="IPR029058">
    <property type="entry name" value="AB_hydrolase_fold"/>
</dbReference>
<dbReference type="InterPro" id="IPR006693">
    <property type="entry name" value="AB_hydrolase_lipase"/>
</dbReference>
<dbReference type="Pfam" id="PF04083">
    <property type="entry name" value="Abhydro_lipase"/>
    <property type="match status" value="1"/>
</dbReference>
<dbReference type="PANTHER" id="PTHR11005">
    <property type="entry name" value="LYSOSOMAL ACID LIPASE-RELATED"/>
    <property type="match status" value="1"/>
</dbReference>
<name>A0A8D9E1J4_9HEMI</name>
<reference evidence="3" key="1">
    <citation type="submission" date="2021-05" db="EMBL/GenBank/DDBJ databases">
        <authorList>
            <person name="Alioto T."/>
            <person name="Alioto T."/>
            <person name="Gomez Garrido J."/>
        </authorList>
    </citation>
    <scope>NUCLEOTIDE SEQUENCE</scope>
</reference>
<evidence type="ECO:0000313" key="3">
    <source>
        <dbReference type="EMBL" id="CAG6735944.1"/>
    </source>
</evidence>
<organism evidence="3">
    <name type="scientific">Cacopsylla melanoneura</name>
    <dbReference type="NCBI Taxonomy" id="428564"/>
    <lineage>
        <taxon>Eukaryota</taxon>
        <taxon>Metazoa</taxon>
        <taxon>Ecdysozoa</taxon>
        <taxon>Arthropoda</taxon>
        <taxon>Hexapoda</taxon>
        <taxon>Insecta</taxon>
        <taxon>Pterygota</taxon>
        <taxon>Neoptera</taxon>
        <taxon>Paraneoptera</taxon>
        <taxon>Hemiptera</taxon>
        <taxon>Sternorrhyncha</taxon>
        <taxon>Psylloidea</taxon>
        <taxon>Psyllidae</taxon>
        <taxon>Psyllinae</taxon>
        <taxon>Cacopsylla</taxon>
    </lineage>
</organism>
<dbReference type="EMBL" id="HBUF01397437">
    <property type="protein sequence ID" value="CAG6735944.1"/>
    <property type="molecule type" value="Transcribed_RNA"/>
</dbReference>
<protein>
    <submittedName>
        <fullName evidence="3">Lipase 1</fullName>
    </submittedName>
</protein>
<accession>A0A8D9E1J4</accession>
<dbReference type="SUPFAM" id="SSF53474">
    <property type="entry name" value="alpha/beta-Hydrolases"/>
    <property type="match status" value="1"/>
</dbReference>
<sequence>MTVSLCWSSFAILFLFLLSEAHSLSVEEYDGKYHQRYNISLKMFQNLRTDQLLRQFGYPAEEHKVTTEDGYILTNFRMPNSGGYPVLLLHGLTLTSDSWLLGGPTHDIPYHLWRRGYDVWLWNARGNGYSTEHVNLTYTEKNFWKFSSHELGLYDTPAIIDYILNLTNN</sequence>
<feature type="domain" description="Partial AB-hydrolase lipase" evidence="2">
    <location>
        <begin position="50"/>
        <end position="101"/>
    </location>
</feature>
<feature type="chain" id="PRO_5034034598" evidence="1">
    <location>
        <begin position="24"/>
        <end position="169"/>
    </location>
</feature>
<proteinExistence type="predicted"/>
<evidence type="ECO:0000259" key="2">
    <source>
        <dbReference type="Pfam" id="PF04083"/>
    </source>
</evidence>
<dbReference type="GO" id="GO:0006629">
    <property type="term" value="P:lipid metabolic process"/>
    <property type="evidence" value="ECO:0007669"/>
    <property type="project" value="InterPro"/>
</dbReference>
<keyword evidence="1" id="KW-0732">Signal</keyword>
<dbReference type="AlphaFoldDB" id="A0A8D9E1J4"/>